<name>A0ABM0K6H9_APLCA</name>
<reference evidence="6" key="1">
    <citation type="submission" date="2025-08" db="UniProtKB">
        <authorList>
            <consortium name="RefSeq"/>
        </authorList>
    </citation>
    <scope>IDENTIFICATION</scope>
</reference>
<feature type="compositionally biased region" description="Low complexity" evidence="2">
    <location>
        <begin position="82"/>
        <end position="96"/>
    </location>
</feature>
<dbReference type="CDD" id="cd02557">
    <property type="entry name" value="PseudoU_synth_ScRIB2"/>
    <property type="match status" value="1"/>
</dbReference>
<dbReference type="PANTHER" id="PTHR21600">
    <property type="entry name" value="MITOCHONDRIAL RNA PSEUDOURIDINE SYNTHASE"/>
    <property type="match status" value="1"/>
</dbReference>
<dbReference type="NCBIfam" id="TIGR00005">
    <property type="entry name" value="rluA_subfam"/>
    <property type="match status" value="1"/>
</dbReference>
<gene>
    <name evidence="6" type="primary">LOC101864099</name>
</gene>
<evidence type="ECO:0000256" key="3">
    <source>
        <dbReference type="SAM" id="SignalP"/>
    </source>
</evidence>
<keyword evidence="3" id="KW-0732">Signal</keyword>
<dbReference type="Proteomes" id="UP000694888">
    <property type="component" value="Unplaced"/>
</dbReference>
<accession>A0ABM0K6H9</accession>
<keyword evidence="5" id="KW-1185">Reference proteome</keyword>
<protein>
    <submittedName>
        <fullName evidence="6">RNA pseudouridylate synthase domain-containing protein 2</fullName>
    </submittedName>
</protein>
<feature type="chain" id="PRO_5045350874" evidence="3">
    <location>
        <begin position="23"/>
        <end position="628"/>
    </location>
</feature>
<dbReference type="InterPro" id="IPR006224">
    <property type="entry name" value="PsdUridine_synth_RluA-like_CS"/>
</dbReference>
<dbReference type="PROSITE" id="PS01129">
    <property type="entry name" value="PSI_RLU"/>
    <property type="match status" value="1"/>
</dbReference>
<evidence type="ECO:0000256" key="1">
    <source>
        <dbReference type="PROSITE-ProRule" id="PRU00182"/>
    </source>
</evidence>
<evidence type="ECO:0000256" key="2">
    <source>
        <dbReference type="SAM" id="MobiDB-lite"/>
    </source>
</evidence>
<dbReference type="SUPFAM" id="SSF55120">
    <property type="entry name" value="Pseudouridine synthase"/>
    <property type="match status" value="1"/>
</dbReference>
<feature type="region of interest" description="Disordered" evidence="2">
    <location>
        <begin position="485"/>
        <end position="504"/>
    </location>
</feature>
<feature type="region of interest" description="Disordered" evidence="2">
    <location>
        <begin position="67"/>
        <end position="132"/>
    </location>
</feature>
<feature type="domain" description="Pseudouridine synthase RsuA/RluA-like" evidence="4">
    <location>
        <begin position="257"/>
        <end position="403"/>
    </location>
</feature>
<dbReference type="PANTHER" id="PTHR21600:SF40">
    <property type="entry name" value="PSEUDOURIDYLATE SYNTHASE RPUSD2"/>
    <property type="match status" value="1"/>
</dbReference>
<dbReference type="Pfam" id="PF00849">
    <property type="entry name" value="PseudoU_synth_2"/>
    <property type="match status" value="1"/>
</dbReference>
<dbReference type="InterPro" id="IPR050188">
    <property type="entry name" value="RluA_PseudoU_synthase"/>
</dbReference>
<feature type="compositionally biased region" description="Basic residues" evidence="2">
    <location>
        <begin position="117"/>
        <end position="132"/>
    </location>
</feature>
<evidence type="ECO:0000259" key="4">
    <source>
        <dbReference type="Pfam" id="PF00849"/>
    </source>
</evidence>
<dbReference type="InterPro" id="IPR020103">
    <property type="entry name" value="PsdUridine_synth_cat_dom_sf"/>
</dbReference>
<dbReference type="RefSeq" id="XP_005109891.1">
    <property type="nucleotide sequence ID" value="XM_005109834.3"/>
</dbReference>
<sequence length="628" mass="70880">MWRRKLLSQRTALLRLLFPSSGSKVRVVLVSRGTADHFNLYGTNNFSFSNKFCVSATMTDITLKGESVPDVENNNSEPELVSSTAAMASTNSSETSLPSAAKPGPDGTPVEQPLSRRAQKKRLRAQQHRQLKMKRKAKNLQVAQKEDAGYNIEDFEQSEYYFENGLRKVYPYQYVFATYAKGRWVKRQLQEVLAKEFGYDHPDELKQAFEGGRIHVNNQRVSVDHVVQDCDYISHRTHRHENPVTAARIEVIEDTENLLVVNKPSSIPCHPCGRYRFNSIVFILGKELGYTNLRNIYRLDRLTSGVLMLGKTPEYTKVLEDQVANRVVEKEYVCRVVGKFPDDPVTVEQPLQALSNKLRLQIVSPTGKASTTHFKRLSYNGTSSVVKCFPKTGRTHQIRVHLQYLGHPIINDYFYNSEAWGPNKGKDADYGVAHDQVCERILSEHYANLWDGGDNPLYKEKFGDLEENKDETADSAEPLSTDCSCIGEEKTANPDSDEPLPKRPRLTDVEVSCPVESDTGLNTAEAGVLKSSTDQQTVEGVNGLTPSNEHPVTSACCRKDSGLPEFDVSKVSLEFGCNLCKRKGRDPTEKHLVMFLHALKYKGPGWQYETTLPDWAQPDWNKESDFML</sequence>
<feature type="signal peptide" evidence="3">
    <location>
        <begin position="1"/>
        <end position="22"/>
    </location>
</feature>
<dbReference type="PROSITE" id="PS50889">
    <property type="entry name" value="S4"/>
    <property type="match status" value="1"/>
</dbReference>
<dbReference type="InterPro" id="IPR006225">
    <property type="entry name" value="PsdUridine_synth_RluC/D"/>
</dbReference>
<proteinExistence type="predicted"/>
<dbReference type="GeneID" id="101864099"/>
<dbReference type="Gene3D" id="3.30.2350.10">
    <property type="entry name" value="Pseudouridine synthase"/>
    <property type="match status" value="1"/>
</dbReference>
<evidence type="ECO:0000313" key="5">
    <source>
        <dbReference type="Proteomes" id="UP000694888"/>
    </source>
</evidence>
<organism evidence="5 6">
    <name type="scientific">Aplysia californica</name>
    <name type="common">California sea hare</name>
    <dbReference type="NCBI Taxonomy" id="6500"/>
    <lineage>
        <taxon>Eukaryota</taxon>
        <taxon>Metazoa</taxon>
        <taxon>Spiralia</taxon>
        <taxon>Lophotrochozoa</taxon>
        <taxon>Mollusca</taxon>
        <taxon>Gastropoda</taxon>
        <taxon>Heterobranchia</taxon>
        <taxon>Euthyneura</taxon>
        <taxon>Tectipleura</taxon>
        <taxon>Aplysiida</taxon>
        <taxon>Aplysioidea</taxon>
        <taxon>Aplysiidae</taxon>
        <taxon>Aplysia</taxon>
    </lineage>
</organism>
<keyword evidence="1" id="KW-0694">RNA-binding</keyword>
<dbReference type="InterPro" id="IPR006145">
    <property type="entry name" value="PsdUridine_synth_RsuA/RluA"/>
</dbReference>
<evidence type="ECO:0000313" key="6">
    <source>
        <dbReference type="RefSeq" id="XP_005109891.1"/>
    </source>
</evidence>